<accession>A0ABQ5S860</accession>
<keyword evidence="1" id="KW-0732">Signal</keyword>
<feature type="chain" id="PRO_5046065954" description="Bifunctional inhibitor/plant lipid transfer protein/seed storage helical domain-containing protein" evidence="1">
    <location>
        <begin position="29"/>
        <end position="106"/>
    </location>
</feature>
<evidence type="ECO:0000313" key="3">
    <source>
        <dbReference type="Proteomes" id="UP001165090"/>
    </source>
</evidence>
<gene>
    <name evidence="2" type="ORF">VaNZ11_009063</name>
</gene>
<name>A0ABQ5S860_9CHLO</name>
<organism evidence="2 3">
    <name type="scientific">Volvox africanus</name>
    <dbReference type="NCBI Taxonomy" id="51714"/>
    <lineage>
        <taxon>Eukaryota</taxon>
        <taxon>Viridiplantae</taxon>
        <taxon>Chlorophyta</taxon>
        <taxon>core chlorophytes</taxon>
        <taxon>Chlorophyceae</taxon>
        <taxon>CS clade</taxon>
        <taxon>Chlamydomonadales</taxon>
        <taxon>Volvocaceae</taxon>
        <taxon>Volvox</taxon>
    </lineage>
</organism>
<protein>
    <recommendedName>
        <fullName evidence="4">Bifunctional inhibitor/plant lipid transfer protein/seed storage helical domain-containing protein</fullName>
    </recommendedName>
</protein>
<proteinExistence type="predicted"/>
<feature type="signal peptide" evidence="1">
    <location>
        <begin position="1"/>
        <end position="28"/>
    </location>
</feature>
<dbReference type="Proteomes" id="UP001165090">
    <property type="component" value="Unassembled WGS sequence"/>
</dbReference>
<dbReference type="EMBL" id="BSDZ01000024">
    <property type="protein sequence ID" value="GLI65512.1"/>
    <property type="molecule type" value="Genomic_DNA"/>
</dbReference>
<comment type="caution">
    <text evidence="2">The sequence shown here is derived from an EMBL/GenBank/DDBJ whole genome shotgun (WGS) entry which is preliminary data.</text>
</comment>
<sequence>MARRRAFASRLAAAVLILIFGGAAIVRGLDTTNCDQAGKTLPGNPHFKEFLACIHPPRLDASCCIHLPMATPNLYDCLTVPSFVAQVNQAVRGKTDATAIQRDCKS</sequence>
<evidence type="ECO:0000256" key="1">
    <source>
        <dbReference type="SAM" id="SignalP"/>
    </source>
</evidence>
<keyword evidence="3" id="KW-1185">Reference proteome</keyword>
<evidence type="ECO:0000313" key="2">
    <source>
        <dbReference type="EMBL" id="GLI65512.1"/>
    </source>
</evidence>
<reference evidence="2 3" key="1">
    <citation type="journal article" date="2023" name="IScience">
        <title>Expanded male sex-determining region conserved during the evolution of homothallism in the green alga Volvox.</title>
        <authorList>
            <person name="Yamamoto K."/>
            <person name="Matsuzaki R."/>
            <person name="Mahakham W."/>
            <person name="Heman W."/>
            <person name="Sekimoto H."/>
            <person name="Kawachi M."/>
            <person name="Minakuchi Y."/>
            <person name="Toyoda A."/>
            <person name="Nozaki H."/>
        </authorList>
    </citation>
    <scope>NUCLEOTIDE SEQUENCE [LARGE SCALE GENOMIC DNA]</scope>
    <source>
        <strain evidence="2 3">NIES-4468</strain>
    </source>
</reference>
<evidence type="ECO:0008006" key="4">
    <source>
        <dbReference type="Google" id="ProtNLM"/>
    </source>
</evidence>